<dbReference type="InterPro" id="IPR052022">
    <property type="entry name" value="26kDa_periplasmic_antigen"/>
</dbReference>
<feature type="chain" id="PRO_5045649146" evidence="1">
    <location>
        <begin position="22"/>
        <end position="241"/>
    </location>
</feature>
<dbReference type="EMBL" id="JBBYHR010000001">
    <property type="protein sequence ID" value="MEL1242977.1"/>
    <property type="molecule type" value="Genomic_DNA"/>
</dbReference>
<keyword evidence="1" id="KW-0732">Signal</keyword>
<evidence type="ECO:0000313" key="3">
    <source>
        <dbReference type="Proteomes" id="UP001464555"/>
    </source>
</evidence>
<keyword evidence="3" id="KW-1185">Reference proteome</keyword>
<gene>
    <name evidence="2" type="ORF">AAEO56_01775</name>
</gene>
<feature type="signal peptide" evidence="1">
    <location>
        <begin position="1"/>
        <end position="21"/>
    </location>
</feature>
<name>A0ABU9HTU7_9FLAO</name>
<dbReference type="Gene3D" id="3.30.70.2970">
    <property type="entry name" value="Protein of unknown function (DUF541), domain 2"/>
    <property type="match status" value="1"/>
</dbReference>
<dbReference type="PANTHER" id="PTHR34387:SF2">
    <property type="entry name" value="SLR1258 PROTEIN"/>
    <property type="match status" value="1"/>
</dbReference>
<sequence length="241" mass="26696">MKLHITLLCALLSLWSFTMDAQDINATDSPKIQVEGVGTVSAFPNAANITLALKFVKPTLKEAIADNEKATRQVLAVVKKYVVDTTGIKVSLISTDKQMRWNNQLKKDVFVGFESGQRIIFTLNDLNRLQDFTEEVMKTKIYEIEQVSYFHTQGADFIKQAQEIAVADAMETTKRLAKAAGVRPGKIVQISTNSSPANAGETTEDSYRIQSYSKAIEVRTVSSSGQLLNFTVRVALQTLIE</sequence>
<dbReference type="InterPro" id="IPR007497">
    <property type="entry name" value="SIMPL/DUF541"/>
</dbReference>
<dbReference type="Gene3D" id="3.30.110.170">
    <property type="entry name" value="Protein of unknown function (DUF541), domain 1"/>
    <property type="match status" value="1"/>
</dbReference>
<comment type="caution">
    <text evidence="2">The sequence shown here is derived from an EMBL/GenBank/DDBJ whole genome shotgun (WGS) entry which is preliminary data.</text>
</comment>
<dbReference type="Pfam" id="PF04402">
    <property type="entry name" value="SIMPL"/>
    <property type="match status" value="1"/>
</dbReference>
<proteinExistence type="predicted"/>
<accession>A0ABU9HTU7</accession>
<protein>
    <submittedName>
        <fullName evidence="2">SIMPL domain-containing protein</fullName>
    </submittedName>
</protein>
<evidence type="ECO:0000313" key="2">
    <source>
        <dbReference type="EMBL" id="MEL1242977.1"/>
    </source>
</evidence>
<reference evidence="2 3" key="1">
    <citation type="submission" date="2024-04" db="EMBL/GenBank/DDBJ databases">
        <title>Flavobacterium sp. DGU11 16S ribosomal RNA gene Genome sequencing and assembly.</title>
        <authorList>
            <person name="Park S."/>
        </authorList>
    </citation>
    <scope>NUCLEOTIDE SEQUENCE [LARGE SCALE GENOMIC DNA]</scope>
    <source>
        <strain evidence="2 3">DGU11</strain>
    </source>
</reference>
<dbReference type="PANTHER" id="PTHR34387">
    <property type="entry name" value="SLR1258 PROTEIN"/>
    <property type="match status" value="1"/>
</dbReference>
<evidence type="ECO:0000256" key="1">
    <source>
        <dbReference type="SAM" id="SignalP"/>
    </source>
</evidence>
<dbReference type="Proteomes" id="UP001464555">
    <property type="component" value="Unassembled WGS sequence"/>
</dbReference>
<dbReference type="RefSeq" id="WP_341695295.1">
    <property type="nucleotide sequence ID" value="NZ_JBBYHR010000001.1"/>
</dbReference>
<organism evidence="2 3">
    <name type="scientific">Flavobacterium arundinis</name>
    <dbReference type="NCBI Taxonomy" id="3139143"/>
    <lineage>
        <taxon>Bacteria</taxon>
        <taxon>Pseudomonadati</taxon>
        <taxon>Bacteroidota</taxon>
        <taxon>Flavobacteriia</taxon>
        <taxon>Flavobacteriales</taxon>
        <taxon>Flavobacteriaceae</taxon>
        <taxon>Flavobacterium</taxon>
    </lineage>
</organism>